<feature type="region of interest" description="Disordered" evidence="1">
    <location>
        <begin position="1"/>
        <end position="32"/>
    </location>
</feature>
<dbReference type="Proteomes" id="UP000218334">
    <property type="component" value="Unassembled WGS sequence"/>
</dbReference>
<keyword evidence="3" id="KW-1185">Reference proteome</keyword>
<organism evidence="2 3">
    <name type="scientific">Armillaria solidipes</name>
    <dbReference type="NCBI Taxonomy" id="1076256"/>
    <lineage>
        <taxon>Eukaryota</taxon>
        <taxon>Fungi</taxon>
        <taxon>Dikarya</taxon>
        <taxon>Basidiomycota</taxon>
        <taxon>Agaricomycotina</taxon>
        <taxon>Agaricomycetes</taxon>
        <taxon>Agaricomycetidae</taxon>
        <taxon>Agaricales</taxon>
        <taxon>Marasmiineae</taxon>
        <taxon>Physalacriaceae</taxon>
        <taxon>Armillaria</taxon>
    </lineage>
</organism>
<evidence type="ECO:0000313" key="3">
    <source>
        <dbReference type="Proteomes" id="UP000218334"/>
    </source>
</evidence>
<evidence type="ECO:0000313" key="2">
    <source>
        <dbReference type="EMBL" id="PBK72020.1"/>
    </source>
</evidence>
<accession>A0A2H3BQX0</accession>
<reference evidence="3" key="1">
    <citation type="journal article" date="2017" name="Nat. Ecol. Evol.">
        <title>Genome expansion and lineage-specific genetic innovations in the forest pathogenic fungi Armillaria.</title>
        <authorList>
            <person name="Sipos G."/>
            <person name="Prasanna A.N."/>
            <person name="Walter M.C."/>
            <person name="O'Connor E."/>
            <person name="Balint B."/>
            <person name="Krizsan K."/>
            <person name="Kiss B."/>
            <person name="Hess J."/>
            <person name="Varga T."/>
            <person name="Slot J."/>
            <person name="Riley R."/>
            <person name="Boka B."/>
            <person name="Rigling D."/>
            <person name="Barry K."/>
            <person name="Lee J."/>
            <person name="Mihaltcheva S."/>
            <person name="LaButti K."/>
            <person name="Lipzen A."/>
            <person name="Waldron R."/>
            <person name="Moloney N.M."/>
            <person name="Sperisen C."/>
            <person name="Kredics L."/>
            <person name="Vagvoelgyi C."/>
            <person name="Patrignani A."/>
            <person name="Fitzpatrick D."/>
            <person name="Nagy I."/>
            <person name="Doyle S."/>
            <person name="Anderson J.B."/>
            <person name="Grigoriev I.V."/>
            <person name="Gueldener U."/>
            <person name="Muensterkoetter M."/>
            <person name="Nagy L.G."/>
        </authorList>
    </citation>
    <scope>NUCLEOTIDE SEQUENCE [LARGE SCALE GENOMIC DNA]</scope>
    <source>
        <strain evidence="3">28-4</strain>
    </source>
</reference>
<name>A0A2H3BQX0_9AGAR</name>
<sequence>MAAAGPSVLAASSSWRRPSHTGEGNQRPEGRRRRFLRWLSGARSRFETKPFLCAGNASVAWEPRAHSVQKALWRLLYTAKSSPWICSPPH</sequence>
<dbReference type="AlphaFoldDB" id="A0A2H3BQX0"/>
<gene>
    <name evidence="2" type="ORF">ARMSODRAFT_797729</name>
</gene>
<protein>
    <submittedName>
        <fullName evidence="2">Uncharacterized protein</fullName>
    </submittedName>
</protein>
<proteinExistence type="predicted"/>
<evidence type="ECO:0000256" key="1">
    <source>
        <dbReference type="SAM" id="MobiDB-lite"/>
    </source>
</evidence>
<dbReference type="EMBL" id="KZ293423">
    <property type="protein sequence ID" value="PBK72020.1"/>
    <property type="molecule type" value="Genomic_DNA"/>
</dbReference>